<evidence type="ECO:0000313" key="1">
    <source>
        <dbReference type="EMBL" id="EMN00945.1"/>
    </source>
</evidence>
<name>A0ABN0J2J0_9LEPT</name>
<gene>
    <name evidence="1" type="ORF">LEP1GSC035_4929</name>
</gene>
<dbReference type="Proteomes" id="UP000012099">
    <property type="component" value="Unassembled WGS sequence"/>
</dbReference>
<dbReference type="EMBL" id="AHMH02000069">
    <property type="protein sequence ID" value="EMN00945.1"/>
    <property type="molecule type" value="Genomic_DNA"/>
</dbReference>
<protein>
    <submittedName>
        <fullName evidence="1">Uncharacterized protein</fullName>
    </submittedName>
</protein>
<sequence length="55" mass="6472">MVKNEKRFSKSMSSHISKLICKIVICDSSHIVEINRQSSDPTFFRKMNHKFLTQD</sequence>
<reference evidence="1 2" key="1">
    <citation type="submission" date="2013-01" db="EMBL/GenBank/DDBJ databases">
        <authorList>
            <person name="Harkins D.M."/>
            <person name="Durkin A.S."/>
            <person name="Brinkac L.M."/>
            <person name="Haft D.H."/>
            <person name="Selengut J.D."/>
            <person name="Sanka R."/>
            <person name="DePew J."/>
            <person name="Purushe J."/>
            <person name="Whelen A.C."/>
            <person name="Vinetz J.M."/>
            <person name="Sutton G.G."/>
            <person name="Nierman W.C."/>
            <person name="Fouts D.E."/>
        </authorList>
    </citation>
    <scope>NUCLEOTIDE SEQUENCE [LARGE SCALE GENOMIC DNA]</scope>
    <source>
        <strain evidence="1 2">2007001578</strain>
    </source>
</reference>
<evidence type="ECO:0000313" key="2">
    <source>
        <dbReference type="Proteomes" id="UP000012099"/>
    </source>
</evidence>
<organism evidence="1 2">
    <name type="scientific">Leptospira noguchii str. 2007001578</name>
    <dbReference type="NCBI Taxonomy" id="1049974"/>
    <lineage>
        <taxon>Bacteria</taxon>
        <taxon>Pseudomonadati</taxon>
        <taxon>Spirochaetota</taxon>
        <taxon>Spirochaetia</taxon>
        <taxon>Leptospirales</taxon>
        <taxon>Leptospiraceae</taxon>
        <taxon>Leptospira</taxon>
    </lineage>
</organism>
<accession>A0ABN0J2J0</accession>
<keyword evidence="2" id="KW-1185">Reference proteome</keyword>
<proteinExistence type="predicted"/>
<comment type="caution">
    <text evidence="1">The sequence shown here is derived from an EMBL/GenBank/DDBJ whole genome shotgun (WGS) entry which is preliminary data.</text>
</comment>